<accession>A0A250LEC8</accession>
<proteinExistence type="predicted"/>
<dbReference type="AlphaFoldDB" id="A0A250LEC8"/>
<gene>
    <name evidence="1" type="ORF">BCCH1_54100</name>
</gene>
<dbReference type="EMBL" id="AP018358">
    <property type="protein sequence ID" value="BBA42915.1"/>
    <property type="molecule type" value="Genomic_DNA"/>
</dbReference>
<reference evidence="1" key="1">
    <citation type="journal article" date="2016" name="Biosci. Biotechnol. Biochem.">
        <title>Bioconversion of AHX to AOH by resting cells of Burkholderia contaminans CH-1.</title>
        <authorList>
            <person name="Choi J.H."/>
            <person name="Kikuchi A."/>
            <person name="Pumkaeo P."/>
            <person name="Hirai H."/>
            <person name="Tokuyama S."/>
            <person name="Kawagishi H."/>
        </authorList>
    </citation>
    <scope>NUCLEOTIDE SEQUENCE</scope>
    <source>
        <strain evidence="1">CH-1</strain>
    </source>
</reference>
<name>A0A250LEC8_9BURK</name>
<evidence type="ECO:0000313" key="1">
    <source>
        <dbReference type="EMBL" id="BBA42915.1"/>
    </source>
</evidence>
<organism evidence="1">
    <name type="scientific">Burkholderia contaminans</name>
    <dbReference type="NCBI Taxonomy" id="488447"/>
    <lineage>
        <taxon>Bacteria</taxon>
        <taxon>Pseudomonadati</taxon>
        <taxon>Pseudomonadota</taxon>
        <taxon>Betaproteobacteria</taxon>
        <taxon>Burkholderiales</taxon>
        <taxon>Burkholderiaceae</taxon>
        <taxon>Burkholderia</taxon>
        <taxon>Burkholderia cepacia complex</taxon>
    </lineage>
</organism>
<sequence>MSGLAASCAALDAAGAAAANGPISALARGVVSAIGEAGRAANGAMFPAGFTSACASAMPCGTLADAVRSIAGAGCAVDLSSVSNDAGGLLVARSWAASVLACTKAACAGSDPVTFVDDSVTGFHADASNAETGGLASSSHGARSTGASNDGADAIPDAGVAATSFACRVSSLAR</sequence>
<reference evidence="1" key="2">
    <citation type="journal article" date="2017" name="Genome Announc.">
        <title>High-Quality Draft Genome Sequence of Burkholderia contaminans CH-1, a Gram-Negative Bacterium That Metabolizes 2-Azahypoxanthine, a Plant Growth-Regulating Compound.</title>
        <authorList>
            <person name="Choi J.-H."/>
            <person name="Sugiura H."/>
            <person name="Moriuchi R."/>
            <person name="Kawagishi H."/>
            <person name="Dohra H."/>
        </authorList>
    </citation>
    <scope>NUCLEOTIDE SEQUENCE</scope>
    <source>
        <strain evidence="1">CH-1</strain>
    </source>
</reference>
<protein>
    <submittedName>
        <fullName evidence="1">Uncharacterized protein</fullName>
    </submittedName>
</protein>